<dbReference type="Proteomes" id="UP000051530">
    <property type="component" value="Unassembled WGS sequence"/>
</dbReference>
<keyword evidence="3" id="KW-1185">Reference proteome</keyword>
<dbReference type="GO" id="GO:0043161">
    <property type="term" value="P:proteasome-mediated ubiquitin-dependent protein catabolic process"/>
    <property type="evidence" value="ECO:0007669"/>
    <property type="project" value="TreeGrafter"/>
</dbReference>
<reference evidence="2 3" key="1">
    <citation type="submission" date="2015-07" db="EMBL/GenBank/DDBJ databases">
        <title>The genome of Pseudoloma neurophilia, a relevant intracellular parasite of the zebrafish.</title>
        <authorList>
            <person name="Ndikumana S."/>
            <person name="Pelin A."/>
            <person name="Sanders J."/>
            <person name="Corradi N."/>
        </authorList>
    </citation>
    <scope>NUCLEOTIDE SEQUENCE [LARGE SCALE GENOMIC DNA]</scope>
    <source>
        <strain evidence="2 3">MK1</strain>
    </source>
</reference>
<dbReference type="VEuPathDB" id="MicrosporidiaDB:M153_1100021907"/>
<dbReference type="EMBL" id="LGUB01000002">
    <property type="protein sequence ID" value="KRH95241.1"/>
    <property type="molecule type" value="Genomic_DNA"/>
</dbReference>
<dbReference type="PANTHER" id="PTHR10540">
    <property type="entry name" value="EUKARYOTIC TRANSLATION INITIATION FACTOR 3 SUBUNIT F-RELATED"/>
    <property type="match status" value="1"/>
</dbReference>
<comment type="caution">
    <text evidence="2">The sequence shown here is derived from an EMBL/GenBank/DDBJ whole genome shotgun (WGS) entry which is preliminary data.</text>
</comment>
<dbReference type="AlphaFoldDB" id="A0A0R0M161"/>
<dbReference type="InterPro" id="IPR037518">
    <property type="entry name" value="MPN"/>
</dbReference>
<dbReference type="InterPro" id="IPR000555">
    <property type="entry name" value="JAMM/MPN+_dom"/>
</dbReference>
<dbReference type="Pfam" id="PF01398">
    <property type="entry name" value="JAB"/>
    <property type="match status" value="1"/>
</dbReference>
<dbReference type="SMART" id="SM00232">
    <property type="entry name" value="JAB_MPN"/>
    <property type="match status" value="1"/>
</dbReference>
<organism evidence="2 3">
    <name type="scientific">Pseudoloma neurophilia</name>
    <dbReference type="NCBI Taxonomy" id="146866"/>
    <lineage>
        <taxon>Eukaryota</taxon>
        <taxon>Fungi</taxon>
        <taxon>Fungi incertae sedis</taxon>
        <taxon>Microsporidia</taxon>
        <taxon>Pseudoloma</taxon>
    </lineage>
</organism>
<dbReference type="PROSITE" id="PS50249">
    <property type="entry name" value="MPN"/>
    <property type="match status" value="1"/>
</dbReference>
<dbReference type="OrthoDB" id="10256771at2759"/>
<evidence type="ECO:0000313" key="2">
    <source>
        <dbReference type="EMBL" id="KRH95241.1"/>
    </source>
</evidence>
<dbReference type="GO" id="GO:0008237">
    <property type="term" value="F:metallopeptidase activity"/>
    <property type="evidence" value="ECO:0007669"/>
    <property type="project" value="InterPro"/>
</dbReference>
<name>A0A0R0M161_9MICR</name>
<sequence>MAILTKSGSSKKLEITPENAQVIVHPLVLLAVVDHFHRTNGERAIGLLLGHIEQRKVLSSTGNKFERVIIHATNSFALPFDNNPEWHIDTQYIQEAIRLNDKVTKNEYVVGWYHTGPELFSNDIEITQFFQTYNINSLLAIIDVKAEKMPVSVFKLSNNEFENLKTVIEAEEAEEVGVEHLLREVRDITLEKGYSKMTNDSNEDENEGQSKAAALPFFAMTGHDVLAGLKVYKEKLEAVLEEINYIIDNNETPKEELLNLLLKCLKNVRITDDASETESVTSKLSIDSTKKDTITSKQCSDGTDLVSAIAKTYILGEDLVSNRKEY</sequence>
<evidence type="ECO:0000313" key="3">
    <source>
        <dbReference type="Proteomes" id="UP000051530"/>
    </source>
</evidence>
<accession>A0A0R0M161</accession>
<dbReference type="Gene3D" id="3.40.140.10">
    <property type="entry name" value="Cytidine Deaminase, domain 2"/>
    <property type="match status" value="1"/>
</dbReference>
<dbReference type="GO" id="GO:0000502">
    <property type="term" value="C:proteasome complex"/>
    <property type="evidence" value="ECO:0007669"/>
    <property type="project" value="UniProtKB-KW"/>
</dbReference>
<gene>
    <name evidence="2" type="ORF">M153_1100021907</name>
</gene>
<dbReference type="PANTHER" id="PTHR10540:SF7">
    <property type="entry name" value="26S PROTEASOME NON-ATPASE REGULATORY SUBUNIT 7"/>
    <property type="match status" value="1"/>
</dbReference>
<protein>
    <submittedName>
        <fullName evidence="2">26S proteasome regulatory complex, subunit RPN8/PSMD7</fullName>
    </submittedName>
</protein>
<proteinExistence type="predicted"/>
<feature type="domain" description="MPN" evidence="1">
    <location>
        <begin position="22"/>
        <end position="160"/>
    </location>
</feature>
<evidence type="ECO:0000259" key="1">
    <source>
        <dbReference type="PROSITE" id="PS50249"/>
    </source>
</evidence>
<keyword evidence="2" id="KW-0647">Proteasome</keyword>